<proteinExistence type="predicted"/>
<dbReference type="InterPro" id="IPR009057">
    <property type="entry name" value="Homeodomain-like_sf"/>
</dbReference>
<dbReference type="GO" id="GO:0043565">
    <property type="term" value="F:sequence-specific DNA binding"/>
    <property type="evidence" value="ECO:0007669"/>
    <property type="project" value="InterPro"/>
</dbReference>
<keyword evidence="2" id="KW-0804">Transcription</keyword>
<accession>A0A699XGE5</accession>
<evidence type="ECO:0000256" key="1">
    <source>
        <dbReference type="ARBA" id="ARBA00023015"/>
    </source>
</evidence>
<keyword evidence="1" id="KW-0805">Transcription regulation</keyword>
<dbReference type="SUPFAM" id="SSF46689">
    <property type="entry name" value="Homeodomain-like"/>
    <property type="match status" value="1"/>
</dbReference>
<sequence>MSSLERHSAAVTAACRQIDQSPELPDLDALAQQAGLSPWHFHRVFKRLTGLTPRDYAAA</sequence>
<feature type="domain" description="HTH araC/xylS-type" evidence="3">
    <location>
        <begin position="8"/>
        <end position="59"/>
    </location>
</feature>
<evidence type="ECO:0000256" key="2">
    <source>
        <dbReference type="ARBA" id="ARBA00023163"/>
    </source>
</evidence>
<organism evidence="4">
    <name type="scientific">Tanacetum cinerariifolium</name>
    <name type="common">Dalmatian daisy</name>
    <name type="synonym">Chrysanthemum cinerariifolium</name>
    <dbReference type="NCBI Taxonomy" id="118510"/>
    <lineage>
        <taxon>Eukaryota</taxon>
        <taxon>Viridiplantae</taxon>
        <taxon>Streptophyta</taxon>
        <taxon>Embryophyta</taxon>
        <taxon>Tracheophyta</taxon>
        <taxon>Spermatophyta</taxon>
        <taxon>Magnoliopsida</taxon>
        <taxon>eudicotyledons</taxon>
        <taxon>Gunneridae</taxon>
        <taxon>Pentapetalae</taxon>
        <taxon>asterids</taxon>
        <taxon>campanulids</taxon>
        <taxon>Asterales</taxon>
        <taxon>Asteraceae</taxon>
        <taxon>Asteroideae</taxon>
        <taxon>Anthemideae</taxon>
        <taxon>Anthemidinae</taxon>
        <taxon>Tanacetum</taxon>
    </lineage>
</organism>
<dbReference type="Gene3D" id="1.10.10.60">
    <property type="entry name" value="Homeodomain-like"/>
    <property type="match status" value="1"/>
</dbReference>
<dbReference type="EMBL" id="BKCJ011860141">
    <property type="protein sequence ID" value="GFD59005.1"/>
    <property type="molecule type" value="Genomic_DNA"/>
</dbReference>
<reference evidence="4" key="1">
    <citation type="journal article" date="2019" name="Sci. Rep.">
        <title>Draft genome of Tanacetum cinerariifolium, the natural source of mosquito coil.</title>
        <authorList>
            <person name="Yamashiro T."/>
            <person name="Shiraishi A."/>
            <person name="Satake H."/>
            <person name="Nakayama K."/>
        </authorList>
    </citation>
    <scope>NUCLEOTIDE SEQUENCE</scope>
</reference>
<dbReference type="Pfam" id="PF00165">
    <property type="entry name" value="HTH_AraC"/>
    <property type="match status" value="1"/>
</dbReference>
<feature type="non-terminal residue" evidence="4">
    <location>
        <position position="59"/>
    </location>
</feature>
<dbReference type="AlphaFoldDB" id="A0A699XGE5"/>
<gene>
    <name evidence="4" type="ORF">Tci_930974</name>
</gene>
<comment type="caution">
    <text evidence="4">The sequence shown here is derived from an EMBL/GenBank/DDBJ whole genome shotgun (WGS) entry which is preliminary data.</text>
</comment>
<protein>
    <recommendedName>
        <fullName evidence="3">HTH araC/xylS-type domain-containing protein</fullName>
    </recommendedName>
</protein>
<dbReference type="InterPro" id="IPR018060">
    <property type="entry name" value="HTH_AraC"/>
</dbReference>
<name>A0A699XGE5_TANCI</name>
<dbReference type="GO" id="GO:0003700">
    <property type="term" value="F:DNA-binding transcription factor activity"/>
    <property type="evidence" value="ECO:0007669"/>
    <property type="project" value="InterPro"/>
</dbReference>
<evidence type="ECO:0000313" key="4">
    <source>
        <dbReference type="EMBL" id="GFD59005.1"/>
    </source>
</evidence>
<dbReference type="PROSITE" id="PS01124">
    <property type="entry name" value="HTH_ARAC_FAMILY_2"/>
    <property type="match status" value="1"/>
</dbReference>
<evidence type="ECO:0000259" key="3">
    <source>
        <dbReference type="PROSITE" id="PS01124"/>
    </source>
</evidence>